<dbReference type="Proteomes" id="UP000824190">
    <property type="component" value="Unassembled WGS sequence"/>
</dbReference>
<name>A0A9D1ULE4_9CORY</name>
<protein>
    <submittedName>
        <fullName evidence="1">Uncharacterized protein</fullName>
    </submittedName>
</protein>
<evidence type="ECO:0000313" key="2">
    <source>
        <dbReference type="Proteomes" id="UP000824190"/>
    </source>
</evidence>
<comment type="caution">
    <text evidence="1">The sequence shown here is derived from an EMBL/GenBank/DDBJ whole genome shotgun (WGS) entry which is preliminary data.</text>
</comment>
<evidence type="ECO:0000313" key="1">
    <source>
        <dbReference type="EMBL" id="HIW90720.1"/>
    </source>
</evidence>
<reference evidence="1" key="1">
    <citation type="journal article" date="2021" name="PeerJ">
        <title>Extensive microbial diversity within the chicken gut microbiome revealed by metagenomics and culture.</title>
        <authorList>
            <person name="Gilroy R."/>
            <person name="Ravi A."/>
            <person name="Getino M."/>
            <person name="Pursley I."/>
            <person name="Horton D.L."/>
            <person name="Alikhan N.F."/>
            <person name="Baker D."/>
            <person name="Gharbi K."/>
            <person name="Hall N."/>
            <person name="Watson M."/>
            <person name="Adriaenssens E.M."/>
            <person name="Foster-Nyarko E."/>
            <person name="Jarju S."/>
            <person name="Secka A."/>
            <person name="Antonio M."/>
            <person name="Oren A."/>
            <person name="Chaudhuri R.R."/>
            <person name="La Ragione R."/>
            <person name="Hildebrand F."/>
            <person name="Pallen M.J."/>
        </authorList>
    </citation>
    <scope>NUCLEOTIDE SEQUENCE</scope>
    <source>
        <strain evidence="1">CHK32-1732</strain>
    </source>
</reference>
<gene>
    <name evidence="1" type="ORF">H9870_03535</name>
</gene>
<dbReference type="PROSITE" id="PS51257">
    <property type="entry name" value="PROKAR_LIPOPROTEIN"/>
    <property type="match status" value="1"/>
</dbReference>
<sequence>MRRRVFPTLLAGTLLVSGLSGCSLIFGSNVSQSDLEDEVFKELTDQVGEEPD</sequence>
<organism evidence="1 2">
    <name type="scientific">Candidatus Corynebacterium avicola</name>
    <dbReference type="NCBI Taxonomy" id="2838527"/>
    <lineage>
        <taxon>Bacteria</taxon>
        <taxon>Bacillati</taxon>
        <taxon>Actinomycetota</taxon>
        <taxon>Actinomycetes</taxon>
        <taxon>Mycobacteriales</taxon>
        <taxon>Corynebacteriaceae</taxon>
        <taxon>Corynebacterium</taxon>
    </lineage>
</organism>
<proteinExistence type="predicted"/>
<accession>A0A9D1ULE4</accession>
<dbReference type="AlphaFoldDB" id="A0A9D1ULE4"/>
<dbReference type="EMBL" id="DXGC01000035">
    <property type="protein sequence ID" value="HIW90720.1"/>
    <property type="molecule type" value="Genomic_DNA"/>
</dbReference>
<reference evidence="1" key="2">
    <citation type="submission" date="2021-04" db="EMBL/GenBank/DDBJ databases">
        <authorList>
            <person name="Gilroy R."/>
        </authorList>
    </citation>
    <scope>NUCLEOTIDE SEQUENCE</scope>
    <source>
        <strain evidence="1">CHK32-1732</strain>
    </source>
</reference>